<sequence length="121" mass="13823">MAASIKIVASIGEEMKEIQRRNEGSYVSKWIKAIFRAKNDVMTVGRFLKKNIFSRFGAPRAIISYEGSHFINRIIAKLLAKYNINHRVSTAYHPQTNGQAKVSNRKIKKILVKMVNSSRKD</sequence>
<dbReference type="InterPro" id="IPR012337">
    <property type="entry name" value="RNaseH-like_sf"/>
</dbReference>
<evidence type="ECO:0000313" key="2">
    <source>
        <dbReference type="EMBL" id="TYK11296.1"/>
    </source>
</evidence>
<reference evidence="2 3" key="1">
    <citation type="submission" date="2019-08" db="EMBL/GenBank/DDBJ databases">
        <title>Draft genome sequences of two oriental melons (Cucumis melo L. var makuwa).</title>
        <authorList>
            <person name="Kwon S.-Y."/>
        </authorList>
    </citation>
    <scope>NUCLEOTIDE SEQUENCE [LARGE SCALE GENOMIC DNA]</scope>
    <source>
        <strain evidence="3">cv. Chang Bougi</strain>
        <tissue evidence="2">Leaf</tissue>
    </source>
</reference>
<proteinExistence type="predicted"/>
<dbReference type="PROSITE" id="PS50994">
    <property type="entry name" value="INTEGRASE"/>
    <property type="match status" value="1"/>
</dbReference>
<dbReference type="PANTHER" id="PTHR37984">
    <property type="entry name" value="PROTEIN CBG26694"/>
    <property type="match status" value="1"/>
</dbReference>
<dbReference type="AlphaFoldDB" id="A0A5D3CLK1"/>
<dbReference type="GO" id="GO:0003676">
    <property type="term" value="F:nucleic acid binding"/>
    <property type="evidence" value="ECO:0007669"/>
    <property type="project" value="InterPro"/>
</dbReference>
<evidence type="ECO:0000259" key="1">
    <source>
        <dbReference type="PROSITE" id="PS50994"/>
    </source>
</evidence>
<dbReference type="SUPFAM" id="SSF53098">
    <property type="entry name" value="Ribonuclease H-like"/>
    <property type="match status" value="1"/>
</dbReference>
<protein>
    <submittedName>
        <fullName evidence="2">Pol polyprotein</fullName>
    </submittedName>
</protein>
<dbReference type="EMBL" id="SSTD01010850">
    <property type="protein sequence ID" value="TYK11296.1"/>
    <property type="molecule type" value="Genomic_DNA"/>
</dbReference>
<dbReference type="InterPro" id="IPR036397">
    <property type="entry name" value="RNaseH_sf"/>
</dbReference>
<feature type="domain" description="Integrase catalytic" evidence="1">
    <location>
        <begin position="27"/>
        <end position="121"/>
    </location>
</feature>
<dbReference type="Gene3D" id="3.30.420.10">
    <property type="entry name" value="Ribonuclease H-like superfamily/Ribonuclease H"/>
    <property type="match status" value="1"/>
</dbReference>
<gene>
    <name evidence="2" type="ORF">E5676_scaffold1827G00010</name>
</gene>
<dbReference type="PANTHER" id="PTHR37984:SF5">
    <property type="entry name" value="PROTEIN NYNRIN-LIKE"/>
    <property type="match status" value="1"/>
</dbReference>
<dbReference type="InterPro" id="IPR050951">
    <property type="entry name" value="Retrovirus_Pol_polyprotein"/>
</dbReference>
<accession>A0A5D3CLK1</accession>
<dbReference type="Proteomes" id="UP000321947">
    <property type="component" value="Unassembled WGS sequence"/>
</dbReference>
<organism evidence="2 3">
    <name type="scientific">Cucumis melo var. makuwa</name>
    <name type="common">Oriental melon</name>
    <dbReference type="NCBI Taxonomy" id="1194695"/>
    <lineage>
        <taxon>Eukaryota</taxon>
        <taxon>Viridiplantae</taxon>
        <taxon>Streptophyta</taxon>
        <taxon>Embryophyta</taxon>
        <taxon>Tracheophyta</taxon>
        <taxon>Spermatophyta</taxon>
        <taxon>Magnoliopsida</taxon>
        <taxon>eudicotyledons</taxon>
        <taxon>Gunneridae</taxon>
        <taxon>Pentapetalae</taxon>
        <taxon>rosids</taxon>
        <taxon>fabids</taxon>
        <taxon>Cucurbitales</taxon>
        <taxon>Cucurbitaceae</taxon>
        <taxon>Benincaseae</taxon>
        <taxon>Cucumis</taxon>
    </lineage>
</organism>
<name>A0A5D3CLK1_CUCMM</name>
<evidence type="ECO:0000313" key="3">
    <source>
        <dbReference type="Proteomes" id="UP000321947"/>
    </source>
</evidence>
<dbReference type="InterPro" id="IPR001584">
    <property type="entry name" value="Integrase_cat-core"/>
</dbReference>
<dbReference type="GO" id="GO:0015074">
    <property type="term" value="P:DNA integration"/>
    <property type="evidence" value="ECO:0007669"/>
    <property type="project" value="InterPro"/>
</dbReference>
<comment type="caution">
    <text evidence="2">The sequence shown here is derived from an EMBL/GenBank/DDBJ whole genome shotgun (WGS) entry which is preliminary data.</text>
</comment>